<dbReference type="AlphaFoldDB" id="A0A1C0YJ46"/>
<evidence type="ECO:0000313" key="2">
    <source>
        <dbReference type="Proteomes" id="UP000093199"/>
    </source>
</evidence>
<dbReference type="Proteomes" id="UP000093199">
    <property type="component" value="Unassembled WGS sequence"/>
</dbReference>
<dbReference type="RefSeq" id="WP_066543706.1">
    <property type="nucleotide sequence ID" value="NZ_MASJ01000004.1"/>
</dbReference>
<sequence length="84" mass="9605">MTVEVATNELEDIITKAVQKAIQAAHHEFIDSGWLSLKEGAKYAGVSYNTLMKYRTLGLQVCEIDGVKRISRKEIDRFFQEHSF</sequence>
<protein>
    <recommendedName>
        <fullName evidence="3">Helix-turn-helix domain-containing protein</fullName>
    </recommendedName>
</protein>
<keyword evidence="2" id="KW-1185">Reference proteome</keyword>
<gene>
    <name evidence="1" type="ORF">A6M13_11045</name>
</gene>
<reference evidence="1 2" key="1">
    <citation type="submission" date="2016-07" db="EMBL/GenBank/DDBJ databases">
        <title>Caryophanon tenue genome sequencing.</title>
        <authorList>
            <person name="Verma A."/>
            <person name="Pal Y."/>
            <person name="Krishnamurthi S."/>
        </authorList>
    </citation>
    <scope>NUCLEOTIDE SEQUENCE [LARGE SCALE GENOMIC DNA]</scope>
    <source>
        <strain evidence="1 2">DSM 14152</strain>
    </source>
</reference>
<evidence type="ECO:0000313" key="1">
    <source>
        <dbReference type="EMBL" id="OCS87161.1"/>
    </source>
</evidence>
<dbReference type="OrthoDB" id="2737532at2"/>
<organism evidence="1 2">
    <name type="scientific">Caryophanon tenue</name>
    <dbReference type="NCBI Taxonomy" id="33978"/>
    <lineage>
        <taxon>Bacteria</taxon>
        <taxon>Bacillati</taxon>
        <taxon>Bacillota</taxon>
        <taxon>Bacilli</taxon>
        <taxon>Bacillales</taxon>
        <taxon>Caryophanaceae</taxon>
        <taxon>Caryophanon</taxon>
    </lineage>
</organism>
<dbReference type="SUPFAM" id="SSF46955">
    <property type="entry name" value="Putative DNA-binding domain"/>
    <property type="match status" value="1"/>
</dbReference>
<comment type="caution">
    <text evidence="1">The sequence shown here is derived from an EMBL/GenBank/DDBJ whole genome shotgun (WGS) entry which is preliminary data.</text>
</comment>
<proteinExistence type="predicted"/>
<name>A0A1C0YJ46_9BACL</name>
<evidence type="ECO:0008006" key="3">
    <source>
        <dbReference type="Google" id="ProtNLM"/>
    </source>
</evidence>
<accession>A0A1C0YJ46</accession>
<dbReference type="EMBL" id="MASJ01000004">
    <property type="protein sequence ID" value="OCS87161.1"/>
    <property type="molecule type" value="Genomic_DNA"/>
</dbReference>
<dbReference type="InterPro" id="IPR009061">
    <property type="entry name" value="DNA-bd_dom_put_sf"/>
</dbReference>
<dbReference type="STRING" id="33978.A6M13_11045"/>